<feature type="compositionally biased region" description="Basic and acidic residues" evidence="7">
    <location>
        <begin position="272"/>
        <end position="298"/>
    </location>
</feature>
<feature type="region of interest" description="Disordered" evidence="7">
    <location>
        <begin position="416"/>
        <end position="446"/>
    </location>
</feature>
<name>A0A9R1TR28_9HYME</name>
<dbReference type="InterPro" id="IPR029000">
    <property type="entry name" value="Cyclophilin-like_dom_sf"/>
</dbReference>
<gene>
    <name evidence="10" type="primary">LOC105274270</name>
</gene>
<dbReference type="PANTHER" id="PTHR45625:SF6">
    <property type="entry name" value="SPLICEOSOME-ASSOCIATED PROTEIN CWC27 HOMOLOG"/>
    <property type="match status" value="1"/>
</dbReference>
<dbReference type="PRINTS" id="PR00153">
    <property type="entry name" value="CSAPPISMRASE"/>
</dbReference>
<dbReference type="GO" id="GO:0003755">
    <property type="term" value="F:peptidyl-prolyl cis-trans isomerase activity"/>
    <property type="evidence" value="ECO:0007669"/>
    <property type="project" value="InterPro"/>
</dbReference>
<evidence type="ECO:0000256" key="3">
    <source>
        <dbReference type="ARBA" id="ARBA00023242"/>
    </source>
</evidence>
<dbReference type="GeneID" id="105274270"/>
<dbReference type="GO" id="GO:0006457">
    <property type="term" value="P:protein folding"/>
    <property type="evidence" value="ECO:0007669"/>
    <property type="project" value="InterPro"/>
</dbReference>
<evidence type="ECO:0000256" key="4">
    <source>
        <dbReference type="ARBA" id="ARBA00040027"/>
    </source>
</evidence>
<dbReference type="Gene3D" id="2.40.100.10">
    <property type="entry name" value="Cyclophilin-like"/>
    <property type="match status" value="1"/>
</dbReference>
<dbReference type="Proteomes" id="UP000694866">
    <property type="component" value="Unplaced"/>
</dbReference>
<keyword evidence="9" id="KW-1185">Reference proteome</keyword>
<dbReference type="PROSITE" id="PS50072">
    <property type="entry name" value="CSA_PPIASE_2"/>
    <property type="match status" value="1"/>
</dbReference>
<evidence type="ECO:0000256" key="5">
    <source>
        <dbReference type="ARBA" id="ARBA00042090"/>
    </source>
</evidence>
<organism evidence="9 10">
    <name type="scientific">Fopius arisanus</name>
    <dbReference type="NCBI Taxonomy" id="64838"/>
    <lineage>
        <taxon>Eukaryota</taxon>
        <taxon>Metazoa</taxon>
        <taxon>Ecdysozoa</taxon>
        <taxon>Arthropoda</taxon>
        <taxon>Hexapoda</taxon>
        <taxon>Insecta</taxon>
        <taxon>Pterygota</taxon>
        <taxon>Neoptera</taxon>
        <taxon>Endopterygota</taxon>
        <taxon>Hymenoptera</taxon>
        <taxon>Apocrita</taxon>
        <taxon>Ichneumonoidea</taxon>
        <taxon>Braconidae</taxon>
        <taxon>Opiinae</taxon>
        <taxon>Fopius</taxon>
    </lineage>
</organism>
<sequence length="501" mass="57559">MSNIYIQEPPTTGKVLMKTSVGDLDLELWTKEAPKACRNFIQLCMEGYYNNTIFHRLVKGFIVQGGDPTGTGEGGESIYGHPFKDEFHTRLRFCRRGLLAMANAGKDDNSSQFFFTFSATPELQNKHTIFGKVAGETIYNMLKLEDALVDSNERPQYPQKVVKTEVLINPFTDIIPRVSSTEESSKERKKKSDKSGVKNFKLLSFGEEAEEDEEESVVLSKKLSGKGKSAHDNSTDPKLSSLPAVESSGPPSKKKKEDRSSDWESDGEPQTEEDRARSKKESAEMKKRILDKLKEKKSQSSSSVKKLEPKYSETSEHSDDEYYLGKDHRDERKRKADEIRREIKEFKRGIHSEKKAKEEDDRKQKEQLSKKVERSKILEDYLPDQQKYKDAKAKLPKKGTDRDKFALELLNKFKTKLHSKKLESQTREGSPGEPDDDLTDDSWMMHTLHCEEKNPVLAKDASTKADDWFEIYDPRNPINKRRRGESSSSKSDNRRERSHRR</sequence>
<dbReference type="CDD" id="cd01925">
    <property type="entry name" value="cyclophilin_CeCYP16-like"/>
    <property type="match status" value="1"/>
</dbReference>
<feature type="compositionally biased region" description="Basic and acidic residues" evidence="7">
    <location>
        <begin position="305"/>
        <end position="317"/>
    </location>
</feature>
<dbReference type="GO" id="GO:0071013">
    <property type="term" value="C:catalytic step 2 spliceosome"/>
    <property type="evidence" value="ECO:0007669"/>
    <property type="project" value="TreeGrafter"/>
</dbReference>
<comment type="subcellular location">
    <subcellularLocation>
        <location evidence="1">Nucleus</location>
    </subcellularLocation>
</comment>
<dbReference type="Pfam" id="PF00160">
    <property type="entry name" value="Pro_isomerase"/>
    <property type="match status" value="1"/>
</dbReference>
<accession>A0A9R1TR28</accession>
<dbReference type="KEGG" id="fas:105274270"/>
<dbReference type="PROSITE" id="PS00170">
    <property type="entry name" value="CSA_PPIASE_1"/>
    <property type="match status" value="1"/>
</dbReference>
<evidence type="ECO:0000256" key="1">
    <source>
        <dbReference type="ARBA" id="ARBA00004123"/>
    </source>
</evidence>
<protein>
    <recommendedName>
        <fullName evidence="4">Spliceosome-associated protein CWC27 homolog</fullName>
    </recommendedName>
    <alternativeName>
        <fullName evidence="5">Probable inactive peptidyl-prolyl cis-trans isomerase CWC27 homolog</fullName>
    </alternativeName>
</protein>
<dbReference type="FunFam" id="2.40.100.10:FF:000007">
    <property type="entry name" value="Peptidyl-prolyl cis-trans isomerase CWC27 homolog"/>
    <property type="match status" value="1"/>
</dbReference>
<proteinExistence type="inferred from homology"/>
<dbReference type="AlphaFoldDB" id="A0A9R1TR28"/>
<comment type="similarity">
    <text evidence="2">Belongs to the cyclophilin-type PPIase family.</text>
</comment>
<feature type="domain" description="PPIase cyclophilin-type" evidence="8">
    <location>
        <begin position="19"/>
        <end position="166"/>
    </location>
</feature>
<dbReference type="SUPFAM" id="SSF50891">
    <property type="entry name" value="Cyclophilin-like"/>
    <property type="match status" value="1"/>
</dbReference>
<evidence type="ECO:0000256" key="2">
    <source>
        <dbReference type="ARBA" id="ARBA00007365"/>
    </source>
</evidence>
<evidence type="ECO:0000259" key="8">
    <source>
        <dbReference type="PROSITE" id="PS50072"/>
    </source>
</evidence>
<comment type="subunit">
    <text evidence="6">Part of the activated spliceosome B/catalytic step 1 spliceosome, one of the forms of the spliceosome which has a well-formed active site but still cannot catalyze the branching reaction and is composed at least of 52 proteins, the U2, U5 and U6 snRNAs and the pre-mRNA. Recruited during early steps of activated spliceosome B maturation, it is probably one of the first proteins released from this complex as he matures to the spliceosome C complex. Component of the minor spliceosome, which splices U12-type introns.</text>
</comment>
<evidence type="ECO:0000256" key="6">
    <source>
        <dbReference type="ARBA" id="ARBA00046368"/>
    </source>
</evidence>
<feature type="region of interest" description="Disordered" evidence="7">
    <location>
        <begin position="221"/>
        <end position="374"/>
    </location>
</feature>
<dbReference type="InterPro" id="IPR020892">
    <property type="entry name" value="Cyclophilin-type_PPIase_CS"/>
</dbReference>
<dbReference type="CDD" id="cd22288">
    <property type="entry name" value="CWC27_CTD"/>
    <property type="match status" value="1"/>
</dbReference>
<feature type="compositionally biased region" description="Basic and acidic residues" evidence="7">
    <location>
        <begin position="323"/>
        <end position="374"/>
    </location>
</feature>
<keyword evidence="10" id="KW-0413">Isomerase</keyword>
<feature type="region of interest" description="Disordered" evidence="7">
    <location>
        <begin position="468"/>
        <end position="501"/>
    </location>
</feature>
<evidence type="ECO:0000256" key="7">
    <source>
        <dbReference type="SAM" id="MobiDB-lite"/>
    </source>
</evidence>
<dbReference type="InterPro" id="IPR002130">
    <property type="entry name" value="Cyclophilin-type_PPIase_dom"/>
</dbReference>
<dbReference type="RefSeq" id="XP_011315514.1">
    <property type="nucleotide sequence ID" value="XM_011317212.1"/>
</dbReference>
<evidence type="ECO:0000313" key="9">
    <source>
        <dbReference type="Proteomes" id="UP000694866"/>
    </source>
</evidence>
<dbReference type="InterPro" id="IPR044666">
    <property type="entry name" value="Cyclophilin_A-like"/>
</dbReference>
<evidence type="ECO:0000313" key="10">
    <source>
        <dbReference type="RefSeq" id="XP_011315514.1"/>
    </source>
</evidence>
<dbReference type="OrthoDB" id="442970at2759"/>
<reference evidence="10" key="1">
    <citation type="submission" date="2025-08" db="UniProtKB">
        <authorList>
            <consortium name="RefSeq"/>
        </authorList>
    </citation>
    <scope>IDENTIFICATION</scope>
    <source>
        <strain evidence="10">USDA-PBARC FA_bdor</strain>
        <tissue evidence="10">Whole organism</tissue>
    </source>
</reference>
<keyword evidence="3" id="KW-0539">Nucleus</keyword>
<dbReference type="PANTHER" id="PTHR45625">
    <property type="entry name" value="PEPTIDYL-PROLYL CIS-TRANS ISOMERASE-RELATED"/>
    <property type="match status" value="1"/>
</dbReference>